<keyword evidence="1" id="KW-0812">Transmembrane</keyword>
<evidence type="ECO:0000256" key="2">
    <source>
        <dbReference type="SAM" id="SignalP"/>
    </source>
</evidence>
<dbReference type="STRING" id="686832.A0A0C3BX37"/>
<dbReference type="PANTHER" id="PTHR35043">
    <property type="entry name" value="TRANSCRIPTION FACTOR DOMAIN-CONTAINING PROTEIN"/>
    <property type="match status" value="1"/>
</dbReference>
<keyword evidence="1" id="KW-1133">Transmembrane helix</keyword>
<sequence>MLLLILFYISFFSGPWNTAALPTDLRPSETLPRNHLQSIFIREEDRFDNRSIYGILWSCLSTIFACTWVTVHPNMPAPGDSKWAVLRRRVAIMGYFLLAPEFVIMWAARQHFGARSLTKEYSTKHPAWTRAHSFFLIMGGFTLYKEGKPISVLEAKELADLSKEGKLTWPTITEEEIADRSKGDYLSKTIALFQTAWFIGQCIARGAYGLTVTELEVVTVAFASLTGVIYYLWWDKPLDVRCSIPVHLLPGEDNNIHRSNPLPRVDPSTPNLPPTSARSLFISSPEVSDEAILQMNEKIIDPPPSTPARGTATPDQAFTRIQRFRNFRRNACEDYGTFLGLTYVFVVFPLIRFFRPFQEMLDCKDLKGKTLRVPTFYSVAIKGDDEDLIPLIPAACVSVIFGAIHCIAWDFHFATWQEQWLWRISSILVSGLPISMLALAGLGYLLDHHNNGEIYCGGIATFIAIFIQIFLYVVVRIILLVLPFIALRSLPPGAYIQPNWVSFLPHI</sequence>
<feature type="transmembrane region" description="Helical" evidence="1">
    <location>
        <begin position="190"/>
        <end position="211"/>
    </location>
</feature>
<feature type="transmembrane region" description="Helical" evidence="1">
    <location>
        <begin position="52"/>
        <end position="70"/>
    </location>
</feature>
<dbReference type="Proteomes" id="UP000053424">
    <property type="component" value="Unassembled WGS sequence"/>
</dbReference>
<dbReference type="AlphaFoldDB" id="A0A0C3BX37"/>
<dbReference type="OrthoDB" id="9451547at2759"/>
<keyword evidence="1" id="KW-0472">Membrane</keyword>
<organism evidence="3 4">
    <name type="scientific">Hebeloma cylindrosporum</name>
    <dbReference type="NCBI Taxonomy" id="76867"/>
    <lineage>
        <taxon>Eukaryota</taxon>
        <taxon>Fungi</taxon>
        <taxon>Dikarya</taxon>
        <taxon>Basidiomycota</taxon>
        <taxon>Agaricomycotina</taxon>
        <taxon>Agaricomycetes</taxon>
        <taxon>Agaricomycetidae</taxon>
        <taxon>Agaricales</taxon>
        <taxon>Agaricineae</taxon>
        <taxon>Hymenogastraceae</taxon>
        <taxon>Hebeloma</taxon>
    </lineage>
</organism>
<evidence type="ECO:0000313" key="3">
    <source>
        <dbReference type="EMBL" id="KIM41105.1"/>
    </source>
</evidence>
<feature type="transmembrane region" description="Helical" evidence="1">
    <location>
        <begin position="388"/>
        <end position="408"/>
    </location>
</feature>
<accession>A0A0C3BX37</accession>
<evidence type="ECO:0000256" key="1">
    <source>
        <dbReference type="SAM" id="Phobius"/>
    </source>
</evidence>
<feature type="transmembrane region" description="Helical" evidence="1">
    <location>
        <begin position="217"/>
        <end position="234"/>
    </location>
</feature>
<feature type="transmembrane region" description="Helical" evidence="1">
    <location>
        <begin position="458"/>
        <end position="482"/>
    </location>
</feature>
<feature type="chain" id="PRO_5002175841" evidence="2">
    <location>
        <begin position="21"/>
        <end position="507"/>
    </location>
</feature>
<dbReference type="HOGENOM" id="CLU_022883_6_1_1"/>
<dbReference type="PANTHER" id="PTHR35043:SF7">
    <property type="entry name" value="TRANSCRIPTION FACTOR DOMAIN-CONTAINING PROTEIN"/>
    <property type="match status" value="1"/>
</dbReference>
<name>A0A0C3BX37_HEBCY</name>
<gene>
    <name evidence="3" type="ORF">M413DRAFT_445827</name>
</gene>
<dbReference type="EMBL" id="KN831781">
    <property type="protein sequence ID" value="KIM41105.1"/>
    <property type="molecule type" value="Genomic_DNA"/>
</dbReference>
<feature type="transmembrane region" description="Helical" evidence="1">
    <location>
        <begin position="420"/>
        <end position="446"/>
    </location>
</feature>
<keyword evidence="4" id="KW-1185">Reference proteome</keyword>
<feature type="transmembrane region" description="Helical" evidence="1">
    <location>
        <begin position="90"/>
        <end position="107"/>
    </location>
</feature>
<feature type="transmembrane region" description="Helical" evidence="1">
    <location>
        <begin position="335"/>
        <end position="354"/>
    </location>
</feature>
<protein>
    <submittedName>
        <fullName evidence="3">Uncharacterized protein</fullName>
    </submittedName>
</protein>
<evidence type="ECO:0000313" key="4">
    <source>
        <dbReference type="Proteomes" id="UP000053424"/>
    </source>
</evidence>
<keyword evidence="2" id="KW-0732">Signal</keyword>
<proteinExistence type="predicted"/>
<reference evidence="3 4" key="1">
    <citation type="submission" date="2014-04" db="EMBL/GenBank/DDBJ databases">
        <authorList>
            <consortium name="DOE Joint Genome Institute"/>
            <person name="Kuo A."/>
            <person name="Gay G."/>
            <person name="Dore J."/>
            <person name="Kohler A."/>
            <person name="Nagy L.G."/>
            <person name="Floudas D."/>
            <person name="Copeland A."/>
            <person name="Barry K.W."/>
            <person name="Cichocki N."/>
            <person name="Veneault-Fourrey C."/>
            <person name="LaButti K."/>
            <person name="Lindquist E.A."/>
            <person name="Lipzen A."/>
            <person name="Lundell T."/>
            <person name="Morin E."/>
            <person name="Murat C."/>
            <person name="Sun H."/>
            <person name="Tunlid A."/>
            <person name="Henrissat B."/>
            <person name="Grigoriev I.V."/>
            <person name="Hibbett D.S."/>
            <person name="Martin F."/>
            <person name="Nordberg H.P."/>
            <person name="Cantor M.N."/>
            <person name="Hua S.X."/>
        </authorList>
    </citation>
    <scope>NUCLEOTIDE SEQUENCE [LARGE SCALE GENOMIC DNA]</scope>
    <source>
        <strain evidence="4">h7</strain>
    </source>
</reference>
<reference evidence="4" key="2">
    <citation type="submission" date="2015-01" db="EMBL/GenBank/DDBJ databases">
        <title>Evolutionary Origins and Diversification of the Mycorrhizal Mutualists.</title>
        <authorList>
            <consortium name="DOE Joint Genome Institute"/>
            <consortium name="Mycorrhizal Genomics Consortium"/>
            <person name="Kohler A."/>
            <person name="Kuo A."/>
            <person name="Nagy L.G."/>
            <person name="Floudas D."/>
            <person name="Copeland A."/>
            <person name="Barry K.W."/>
            <person name="Cichocki N."/>
            <person name="Veneault-Fourrey C."/>
            <person name="LaButti K."/>
            <person name="Lindquist E.A."/>
            <person name="Lipzen A."/>
            <person name="Lundell T."/>
            <person name="Morin E."/>
            <person name="Murat C."/>
            <person name="Riley R."/>
            <person name="Ohm R."/>
            <person name="Sun H."/>
            <person name="Tunlid A."/>
            <person name="Henrissat B."/>
            <person name="Grigoriev I.V."/>
            <person name="Hibbett D.S."/>
            <person name="Martin F."/>
        </authorList>
    </citation>
    <scope>NUCLEOTIDE SEQUENCE [LARGE SCALE GENOMIC DNA]</scope>
    <source>
        <strain evidence="4">h7</strain>
    </source>
</reference>
<feature type="signal peptide" evidence="2">
    <location>
        <begin position="1"/>
        <end position="20"/>
    </location>
</feature>